<dbReference type="SMART" id="SM00857">
    <property type="entry name" value="Resolvase"/>
    <property type="match status" value="1"/>
</dbReference>
<dbReference type="CDD" id="cd00338">
    <property type="entry name" value="Ser_Recombinase"/>
    <property type="match status" value="1"/>
</dbReference>
<reference evidence="1" key="1">
    <citation type="journal article" date="2017" name="Syst. Appl. Microbiol.">
        <title>Soybeans inoculated with root zone soils of Canadian native legumes harbour diverse and novel Bradyrhizobium spp. that possess agricultural potential.</title>
        <authorList>
            <person name="Bromfield E.S.P."/>
            <person name="Cloutier S."/>
            <person name="Tambong J.T."/>
            <person name="Tran Thi T.V."/>
        </authorList>
    </citation>
    <scope>NUCLEOTIDE SEQUENCE</scope>
    <source>
        <strain evidence="1">1S5</strain>
    </source>
</reference>
<proteinExistence type="predicted"/>
<dbReference type="Gene3D" id="3.40.50.1390">
    <property type="entry name" value="Resolvase, N-terminal catalytic domain"/>
    <property type="match status" value="1"/>
</dbReference>
<evidence type="ECO:0000313" key="1">
    <source>
        <dbReference type="EMBL" id="UPT92354.1"/>
    </source>
</evidence>
<organism evidence="1 2">
    <name type="scientific">Bradyrhizobium barranii subsp. apii</name>
    <dbReference type="NCBI Taxonomy" id="2819348"/>
    <lineage>
        <taxon>Bacteria</taxon>
        <taxon>Pseudomonadati</taxon>
        <taxon>Pseudomonadota</taxon>
        <taxon>Alphaproteobacteria</taxon>
        <taxon>Hyphomicrobiales</taxon>
        <taxon>Nitrobacteraceae</taxon>
        <taxon>Bradyrhizobium</taxon>
        <taxon>Bradyrhizobium barranii</taxon>
    </lineage>
</organism>
<gene>
    <name evidence="1" type="ORF">HAP41_0000049555</name>
</gene>
<dbReference type="InterPro" id="IPR050639">
    <property type="entry name" value="SSR_resolvase"/>
</dbReference>
<evidence type="ECO:0000313" key="2">
    <source>
        <dbReference type="Proteomes" id="UP000551709"/>
    </source>
</evidence>
<dbReference type="PROSITE" id="PS51736">
    <property type="entry name" value="RECOMBINASES_3"/>
    <property type="match status" value="1"/>
</dbReference>
<dbReference type="Pfam" id="PF07508">
    <property type="entry name" value="Recombinase"/>
    <property type="match status" value="1"/>
</dbReference>
<dbReference type="PANTHER" id="PTHR30461">
    <property type="entry name" value="DNA-INVERTASE FROM LAMBDOID PROPHAGE"/>
    <property type="match status" value="1"/>
</dbReference>
<name>A0A8T5VIX6_9BRAD</name>
<accession>A0A8T5VIX6</accession>
<reference evidence="1" key="2">
    <citation type="submission" date="2022-04" db="EMBL/GenBank/DDBJ databases">
        <authorList>
            <person name="Bromfield E.S.P."/>
            <person name="Cloutier S."/>
        </authorList>
    </citation>
    <scope>NUCLEOTIDE SEQUENCE</scope>
    <source>
        <strain evidence="1">1S5</strain>
        <plasmid evidence="1">pBb1S5b</plasmid>
    </source>
</reference>
<dbReference type="SUPFAM" id="SSF53041">
    <property type="entry name" value="Resolvase-like"/>
    <property type="match status" value="1"/>
</dbReference>
<geneLocation type="plasmid" evidence="1 2">
    <name>pBb1S5b</name>
</geneLocation>
<sequence length="696" mass="78185">MSVKITRDHLDRAAVVYVRQSTMSQVMGNLESQRRQYDLAQAAETAGFKSVAVIDDDLGRSGSGSTQRPGFERLVAMVCSGNVGAVYCIEASRLARNGRDWHHLIDLCALAGALVIDPDGAYDPRLVNDRLLLGLKGTMSEYELSLLRQRGIAARDSKAKRGEYRFMLPPGFCWSELGKIEMDPDEHVAGLVRLVFTKFRELGSARQVFLWLRAADIKMPVVLKNVQIYKLSWKAPAYHTVMQILHNPLYAGAYAFGRIAQKTRIVDGRARKVSGFKKPREEWNVLLRDNHPGYVSWQEYEDNQRLLLENAHMKKNCSRKSARGGRALLTGLMRRGHCGRMMRVFYGQAKGNAHRYQCRGDDAHVGAGLCIGIGGVRVDRAVALQILEAVSDRAVEAAILASDQVERSRQEIITAVERELEVVRYEASLAARRYELVDPAKRHVARELEARWNGALERVAELEGRIKELRTASAESPKIDRALLLQLAHDLPRVWNAPSTDTRTKQRLVHIVVREIVCDLDRNTNEAVLLIHWTGGRHTEVRVARVKTGRYPGDMAPTAVDALRKLAGHWPDRELAVSLNRMRCKTGDGETWTTVRVREMRERLGLPEYDPASSDGKMISLAKAAAHFGICVGSAKSLVLKDILPATQAIKGSQWLVPVDALSSETVRIAVQRVIERRPRNYIDYQYDRMIRLPGI</sequence>
<dbReference type="InterPro" id="IPR038109">
    <property type="entry name" value="DNA_bind_recomb_sf"/>
</dbReference>
<dbReference type="PROSITE" id="PS51737">
    <property type="entry name" value="RECOMBINASE_DNA_BIND"/>
    <property type="match status" value="1"/>
</dbReference>
<keyword evidence="1" id="KW-0614">Plasmid</keyword>
<dbReference type="Proteomes" id="UP000551709">
    <property type="component" value="Plasmid pBb1S5b"/>
</dbReference>
<dbReference type="EMBL" id="CP096257">
    <property type="protein sequence ID" value="UPT92354.1"/>
    <property type="molecule type" value="Genomic_DNA"/>
</dbReference>
<dbReference type="Gene3D" id="3.90.1750.20">
    <property type="entry name" value="Putative Large Serine Recombinase, Chain B, Domain 2"/>
    <property type="match status" value="1"/>
</dbReference>
<dbReference type="InterPro" id="IPR036162">
    <property type="entry name" value="Resolvase-like_N_sf"/>
</dbReference>
<dbReference type="GO" id="GO:0003677">
    <property type="term" value="F:DNA binding"/>
    <property type="evidence" value="ECO:0007669"/>
    <property type="project" value="InterPro"/>
</dbReference>
<dbReference type="GO" id="GO:0000150">
    <property type="term" value="F:DNA strand exchange activity"/>
    <property type="evidence" value="ECO:0007669"/>
    <property type="project" value="InterPro"/>
</dbReference>
<dbReference type="InterPro" id="IPR006119">
    <property type="entry name" value="Resolv_N"/>
</dbReference>
<dbReference type="AlphaFoldDB" id="A0A8T5VIX6"/>
<dbReference type="InterPro" id="IPR011109">
    <property type="entry name" value="DNA_bind_recombinase_dom"/>
</dbReference>
<dbReference type="PANTHER" id="PTHR30461:SF23">
    <property type="entry name" value="DNA RECOMBINASE-RELATED"/>
    <property type="match status" value="1"/>
</dbReference>
<protein>
    <submittedName>
        <fullName evidence="1">Recombinase family protein</fullName>
    </submittedName>
</protein>
<dbReference type="RefSeq" id="WP_166107179.1">
    <property type="nucleotide sequence ID" value="NZ_CP096257.1"/>
</dbReference>
<dbReference type="Pfam" id="PF00239">
    <property type="entry name" value="Resolvase"/>
    <property type="match status" value="1"/>
</dbReference>